<proteinExistence type="predicted"/>
<dbReference type="AlphaFoldDB" id="A0A854WMU3"/>
<sequence length="116" mass="14143">MSSRFKAHYAVYIEEDYEKAITEIDRVISINPTIQYARFVKFDISEKFGDIKNMKSIIQFFEESELRSKYHNNYIYMKSLQIKREDSVKEAKKYFKNNIKNYTEQAKERFINRLEK</sequence>
<dbReference type="Gene3D" id="1.25.40.1040">
    <property type="match status" value="1"/>
</dbReference>
<gene>
    <name evidence="1" type="ORF">A9Y57_01500</name>
</gene>
<evidence type="ECO:0000313" key="1">
    <source>
        <dbReference type="EMBL" id="PCH12781.1"/>
    </source>
</evidence>
<accession>A0A854WMU3</accession>
<name>A0A854WMU3_9STRE</name>
<dbReference type="InterPro" id="IPR011990">
    <property type="entry name" value="TPR-like_helical_dom_sf"/>
</dbReference>
<evidence type="ECO:0000313" key="2">
    <source>
        <dbReference type="Proteomes" id="UP000217465"/>
    </source>
</evidence>
<comment type="caution">
    <text evidence="1">The sequence shown here is derived from an EMBL/GenBank/DDBJ whole genome shotgun (WGS) entry which is preliminary data.</text>
</comment>
<dbReference type="EMBL" id="NSGR01000008">
    <property type="protein sequence ID" value="PCH12781.1"/>
    <property type="molecule type" value="Genomic_DNA"/>
</dbReference>
<protein>
    <recommendedName>
        <fullName evidence="3">Tetratricopeptide repeat protein</fullName>
    </recommendedName>
</protein>
<organism evidence="1 2">
    <name type="scientific">Streptococcus parauberis</name>
    <dbReference type="NCBI Taxonomy" id="1348"/>
    <lineage>
        <taxon>Bacteria</taxon>
        <taxon>Bacillati</taxon>
        <taxon>Bacillota</taxon>
        <taxon>Bacilli</taxon>
        <taxon>Lactobacillales</taxon>
        <taxon>Streptococcaceae</taxon>
        <taxon>Streptococcus</taxon>
    </lineage>
</organism>
<dbReference type="Proteomes" id="UP000217465">
    <property type="component" value="Unassembled WGS sequence"/>
</dbReference>
<reference evidence="1 2" key="1">
    <citation type="submission" date="2016-06" db="EMBL/GenBank/DDBJ databases">
        <authorList>
            <person name="Haines A.N."/>
            <person name="Council K.R."/>
        </authorList>
    </citation>
    <scope>NUCLEOTIDE SEQUENCE [LARGE SCALE GENOMIC DNA]</scope>
    <source>
        <strain evidence="1 2">SP158-29</strain>
    </source>
</reference>
<evidence type="ECO:0008006" key="3">
    <source>
        <dbReference type="Google" id="ProtNLM"/>
    </source>
</evidence>
<dbReference type="SUPFAM" id="SSF48452">
    <property type="entry name" value="TPR-like"/>
    <property type="match status" value="1"/>
</dbReference>
<dbReference type="RefSeq" id="WP_096633700.1">
    <property type="nucleotide sequence ID" value="NZ_NSGR01000008.1"/>
</dbReference>